<gene>
    <name evidence="1" type="ORF">GCM10008938_24280</name>
</gene>
<evidence type="ECO:0000313" key="2">
    <source>
        <dbReference type="Proteomes" id="UP000632222"/>
    </source>
</evidence>
<organism evidence="1 2">
    <name type="scientific">Deinococcus roseus</name>
    <dbReference type="NCBI Taxonomy" id="392414"/>
    <lineage>
        <taxon>Bacteria</taxon>
        <taxon>Thermotogati</taxon>
        <taxon>Deinococcota</taxon>
        <taxon>Deinococci</taxon>
        <taxon>Deinococcales</taxon>
        <taxon>Deinococcaceae</taxon>
        <taxon>Deinococcus</taxon>
    </lineage>
</organism>
<accession>A0ABQ2CZY7</accession>
<keyword evidence="2" id="KW-1185">Reference proteome</keyword>
<reference evidence="2" key="1">
    <citation type="journal article" date="2019" name="Int. J. Syst. Evol. Microbiol.">
        <title>The Global Catalogue of Microorganisms (GCM) 10K type strain sequencing project: providing services to taxonomists for standard genome sequencing and annotation.</title>
        <authorList>
            <consortium name="The Broad Institute Genomics Platform"/>
            <consortium name="The Broad Institute Genome Sequencing Center for Infectious Disease"/>
            <person name="Wu L."/>
            <person name="Ma J."/>
        </authorList>
    </citation>
    <scope>NUCLEOTIDE SEQUENCE [LARGE SCALE GENOMIC DNA]</scope>
    <source>
        <strain evidence="2">JCM 14370</strain>
    </source>
</reference>
<dbReference type="EMBL" id="BMOD01000008">
    <property type="protein sequence ID" value="GGJ37334.1"/>
    <property type="molecule type" value="Genomic_DNA"/>
</dbReference>
<proteinExistence type="predicted"/>
<dbReference type="Proteomes" id="UP000632222">
    <property type="component" value="Unassembled WGS sequence"/>
</dbReference>
<protein>
    <submittedName>
        <fullName evidence="1">Uncharacterized protein</fullName>
    </submittedName>
</protein>
<evidence type="ECO:0000313" key="1">
    <source>
        <dbReference type="EMBL" id="GGJ37334.1"/>
    </source>
</evidence>
<comment type="caution">
    <text evidence="1">The sequence shown here is derived from an EMBL/GenBank/DDBJ whole genome shotgun (WGS) entry which is preliminary data.</text>
</comment>
<sequence length="72" mass="8268">MVLNPSRSPPENHLCAQIRILISRKNADEKNRKEDRMKNFKYKTKPLKFSFCIGAIRVAWNVNVPAVALQGD</sequence>
<name>A0ABQ2CZY7_9DEIO</name>